<reference evidence="4" key="1">
    <citation type="journal article" date="2019" name="Int. J. Syst. Evol. Microbiol.">
        <title>The Global Catalogue of Microorganisms (GCM) 10K type strain sequencing project: providing services to taxonomists for standard genome sequencing and annotation.</title>
        <authorList>
            <consortium name="The Broad Institute Genomics Platform"/>
            <consortium name="The Broad Institute Genome Sequencing Center for Infectious Disease"/>
            <person name="Wu L."/>
            <person name="Ma J."/>
        </authorList>
    </citation>
    <scope>NUCLEOTIDE SEQUENCE [LARGE SCALE GENOMIC DNA]</scope>
    <source>
        <strain evidence="4">CGMCC 4.7367</strain>
    </source>
</reference>
<dbReference type="RefSeq" id="WP_191305309.1">
    <property type="nucleotide sequence ID" value="NZ_BNAR01000025.1"/>
</dbReference>
<sequence length="74" mass="8286">MPHVNVKHFPAPLTEEQASELVASITEAVTRAFGCDEGVVSIALEPVDPQAWQEQVYAPEIVERKELLRKIPNY</sequence>
<evidence type="ECO:0000313" key="4">
    <source>
        <dbReference type="Proteomes" id="UP000605568"/>
    </source>
</evidence>
<dbReference type="SUPFAM" id="SSF55331">
    <property type="entry name" value="Tautomerase/MIF"/>
    <property type="match status" value="1"/>
</dbReference>
<evidence type="ECO:0000259" key="2">
    <source>
        <dbReference type="Pfam" id="PF01361"/>
    </source>
</evidence>
<feature type="domain" description="4-oxalocrotonate tautomerase-like" evidence="2">
    <location>
        <begin position="2"/>
        <end position="53"/>
    </location>
</feature>
<dbReference type="Gene3D" id="3.30.429.10">
    <property type="entry name" value="Macrophage Migration Inhibitory Factor"/>
    <property type="match status" value="1"/>
</dbReference>
<dbReference type="EMBL" id="BNAR01000025">
    <property type="protein sequence ID" value="GHH61376.1"/>
    <property type="molecule type" value="Genomic_DNA"/>
</dbReference>
<dbReference type="Proteomes" id="UP000605568">
    <property type="component" value="Unassembled WGS sequence"/>
</dbReference>
<comment type="caution">
    <text evidence="3">The sequence shown here is derived from an EMBL/GenBank/DDBJ whole genome shotgun (WGS) entry which is preliminary data.</text>
</comment>
<keyword evidence="1" id="KW-0413">Isomerase</keyword>
<evidence type="ECO:0000313" key="3">
    <source>
        <dbReference type="EMBL" id="GHH61376.1"/>
    </source>
</evidence>
<gene>
    <name evidence="3" type="ORF">GCM10017774_87270</name>
</gene>
<name>A0ABQ3MUD0_9PSEU</name>
<keyword evidence="4" id="KW-1185">Reference proteome</keyword>
<proteinExistence type="predicted"/>
<dbReference type="InterPro" id="IPR004370">
    <property type="entry name" value="4-OT-like_dom"/>
</dbReference>
<evidence type="ECO:0000256" key="1">
    <source>
        <dbReference type="ARBA" id="ARBA00023235"/>
    </source>
</evidence>
<protein>
    <recommendedName>
        <fullName evidence="2">4-oxalocrotonate tautomerase-like domain-containing protein</fullName>
    </recommendedName>
</protein>
<accession>A0ABQ3MUD0</accession>
<dbReference type="Pfam" id="PF01361">
    <property type="entry name" value="Tautomerase"/>
    <property type="match status" value="1"/>
</dbReference>
<dbReference type="InterPro" id="IPR014347">
    <property type="entry name" value="Tautomerase/MIF_sf"/>
</dbReference>
<organism evidence="3 4">
    <name type="scientific">Lentzea cavernae</name>
    <dbReference type="NCBI Taxonomy" id="2020703"/>
    <lineage>
        <taxon>Bacteria</taxon>
        <taxon>Bacillati</taxon>
        <taxon>Actinomycetota</taxon>
        <taxon>Actinomycetes</taxon>
        <taxon>Pseudonocardiales</taxon>
        <taxon>Pseudonocardiaceae</taxon>
        <taxon>Lentzea</taxon>
    </lineage>
</organism>